<dbReference type="FunFam" id="1.20.272.10:FF:000001">
    <property type="entry name" value="Putative AAA family ATPase"/>
    <property type="match status" value="1"/>
</dbReference>
<evidence type="ECO:0000256" key="4">
    <source>
        <dbReference type="ARBA" id="ARBA00022763"/>
    </source>
</evidence>
<evidence type="ECO:0000256" key="5">
    <source>
        <dbReference type="ARBA" id="ARBA00022771"/>
    </source>
</evidence>
<evidence type="ECO:0000256" key="3">
    <source>
        <dbReference type="ARBA" id="ARBA00022741"/>
    </source>
</evidence>
<evidence type="ECO:0000256" key="8">
    <source>
        <dbReference type="ARBA" id="ARBA00023204"/>
    </source>
</evidence>
<evidence type="ECO:0000313" key="11">
    <source>
        <dbReference type="EMBL" id="KAJ3616402.1"/>
    </source>
</evidence>
<dbReference type="EMBL" id="JALNTZ010003560">
    <property type="protein sequence ID" value="KAJ3616402.1"/>
    <property type="molecule type" value="Genomic_DNA"/>
</dbReference>
<keyword evidence="8 9" id="KW-0234">DNA repair</keyword>
<dbReference type="InterPro" id="IPR051314">
    <property type="entry name" value="AAA_ATPase_RarA/MGS1/WRNIP1"/>
</dbReference>
<evidence type="ECO:0000256" key="9">
    <source>
        <dbReference type="PROSITE-ProRule" id="PRU01256"/>
    </source>
</evidence>
<dbReference type="SUPFAM" id="SSF48019">
    <property type="entry name" value="post-AAA+ oligomerization domain-like"/>
    <property type="match status" value="1"/>
</dbReference>
<dbReference type="CDD" id="cd00009">
    <property type="entry name" value="AAA"/>
    <property type="match status" value="1"/>
</dbReference>
<dbReference type="CDD" id="cd18139">
    <property type="entry name" value="HLD_clamp_RarA"/>
    <property type="match status" value="1"/>
</dbReference>
<dbReference type="InterPro" id="IPR006642">
    <property type="entry name" value="Rad18_UBZ4"/>
</dbReference>
<evidence type="ECO:0000259" key="10">
    <source>
        <dbReference type="PROSITE" id="PS51908"/>
    </source>
</evidence>
<dbReference type="GO" id="GO:0008270">
    <property type="term" value="F:zinc ion binding"/>
    <property type="evidence" value="ECO:0007669"/>
    <property type="project" value="UniProtKB-KW"/>
</dbReference>
<comment type="caution">
    <text evidence="11">The sequence shown here is derived from an EMBL/GenBank/DDBJ whole genome shotgun (WGS) entry which is preliminary data.</text>
</comment>
<evidence type="ECO:0000256" key="7">
    <source>
        <dbReference type="ARBA" id="ARBA00022840"/>
    </source>
</evidence>
<dbReference type="InterPro" id="IPR008921">
    <property type="entry name" value="DNA_pol3_clamp-load_cplx_C"/>
</dbReference>
<evidence type="ECO:0000256" key="1">
    <source>
        <dbReference type="ARBA" id="ARBA00008959"/>
    </source>
</evidence>
<keyword evidence="5 9" id="KW-0863">Zinc-finger</keyword>
<gene>
    <name evidence="11" type="ORF">Zmor_011909</name>
</gene>
<dbReference type="Pfam" id="PF00004">
    <property type="entry name" value="AAA"/>
    <property type="match status" value="1"/>
</dbReference>
<keyword evidence="3" id="KW-0547">Nucleotide-binding</keyword>
<dbReference type="AlphaFoldDB" id="A0AA38LZA5"/>
<dbReference type="GO" id="GO:0003677">
    <property type="term" value="F:DNA binding"/>
    <property type="evidence" value="ECO:0007669"/>
    <property type="project" value="InterPro"/>
</dbReference>
<keyword evidence="6" id="KW-0862">Zinc</keyword>
<dbReference type="GO" id="GO:0016887">
    <property type="term" value="F:ATP hydrolysis activity"/>
    <property type="evidence" value="ECO:0007669"/>
    <property type="project" value="InterPro"/>
</dbReference>
<dbReference type="SMART" id="SM00382">
    <property type="entry name" value="AAA"/>
    <property type="match status" value="1"/>
</dbReference>
<dbReference type="Pfam" id="PF12002">
    <property type="entry name" value="MgsA_C"/>
    <property type="match status" value="1"/>
</dbReference>
<dbReference type="Gene3D" id="1.10.3710.10">
    <property type="entry name" value="DNA polymerase III clamp loader subunits, C-terminal domain"/>
    <property type="match status" value="1"/>
</dbReference>
<dbReference type="Pfam" id="PF16193">
    <property type="entry name" value="AAA_assoc_2"/>
    <property type="match status" value="1"/>
</dbReference>
<organism evidence="11 12">
    <name type="scientific">Zophobas morio</name>
    <dbReference type="NCBI Taxonomy" id="2755281"/>
    <lineage>
        <taxon>Eukaryota</taxon>
        <taxon>Metazoa</taxon>
        <taxon>Ecdysozoa</taxon>
        <taxon>Arthropoda</taxon>
        <taxon>Hexapoda</taxon>
        <taxon>Insecta</taxon>
        <taxon>Pterygota</taxon>
        <taxon>Neoptera</taxon>
        <taxon>Endopterygota</taxon>
        <taxon>Coleoptera</taxon>
        <taxon>Polyphaga</taxon>
        <taxon>Cucujiformia</taxon>
        <taxon>Tenebrionidae</taxon>
        <taxon>Zophobas</taxon>
    </lineage>
</organism>
<dbReference type="Gene3D" id="3.30.160.60">
    <property type="entry name" value="Classic Zinc Finger"/>
    <property type="match status" value="1"/>
</dbReference>
<dbReference type="SMART" id="SM00734">
    <property type="entry name" value="ZnF_Rad18"/>
    <property type="match status" value="1"/>
</dbReference>
<feature type="domain" description="UBZ4-type" evidence="10">
    <location>
        <begin position="10"/>
        <end position="38"/>
    </location>
</feature>
<keyword evidence="4 9" id="KW-0227">DNA damage</keyword>
<dbReference type="PROSITE" id="PS51908">
    <property type="entry name" value="ZF_UBZ4"/>
    <property type="match status" value="1"/>
</dbReference>
<dbReference type="InterPro" id="IPR021886">
    <property type="entry name" value="MgsA_C"/>
</dbReference>
<dbReference type="InterPro" id="IPR027417">
    <property type="entry name" value="P-loop_NTPase"/>
</dbReference>
<dbReference type="GO" id="GO:0000731">
    <property type="term" value="P:DNA synthesis involved in DNA repair"/>
    <property type="evidence" value="ECO:0007669"/>
    <property type="project" value="TreeGrafter"/>
</dbReference>
<dbReference type="SUPFAM" id="SSF52540">
    <property type="entry name" value="P-loop containing nucleoside triphosphate hydrolases"/>
    <property type="match status" value="1"/>
</dbReference>
<evidence type="ECO:0000313" key="12">
    <source>
        <dbReference type="Proteomes" id="UP001168821"/>
    </source>
</evidence>
<keyword evidence="2" id="KW-0479">Metal-binding</keyword>
<dbReference type="GO" id="GO:0005524">
    <property type="term" value="F:ATP binding"/>
    <property type="evidence" value="ECO:0007669"/>
    <property type="project" value="UniProtKB-KW"/>
</dbReference>
<protein>
    <recommendedName>
        <fullName evidence="10">UBZ4-type domain-containing protein</fullName>
    </recommendedName>
</protein>
<dbReference type="GO" id="GO:0005634">
    <property type="term" value="C:nucleus"/>
    <property type="evidence" value="ECO:0007669"/>
    <property type="project" value="TreeGrafter"/>
</dbReference>
<dbReference type="Proteomes" id="UP001168821">
    <property type="component" value="Unassembled WGS sequence"/>
</dbReference>
<dbReference type="PANTHER" id="PTHR13779">
    <property type="entry name" value="WERNER HELICASE-INTERACTING PROTEIN 1 FAMILY MEMBER"/>
    <property type="match status" value="1"/>
</dbReference>
<name>A0AA38LZA5_9CUCU</name>
<dbReference type="Gene3D" id="1.20.272.10">
    <property type="match status" value="1"/>
</dbReference>
<dbReference type="InterPro" id="IPR003959">
    <property type="entry name" value="ATPase_AAA_core"/>
</dbReference>
<comment type="similarity">
    <text evidence="1">Belongs to the AAA ATPase family. RarA/MGS1/WRNIP1 subfamily.</text>
</comment>
<dbReference type="InterPro" id="IPR003593">
    <property type="entry name" value="AAA+_ATPase"/>
</dbReference>
<dbReference type="GO" id="GO:0008047">
    <property type="term" value="F:enzyme activator activity"/>
    <property type="evidence" value="ECO:0007669"/>
    <property type="project" value="TreeGrafter"/>
</dbReference>
<dbReference type="PANTHER" id="PTHR13779:SF7">
    <property type="entry name" value="ATPASE WRNIP1"/>
    <property type="match status" value="1"/>
</dbReference>
<reference evidence="11" key="1">
    <citation type="journal article" date="2023" name="G3 (Bethesda)">
        <title>Whole genome assemblies of Zophobas morio and Tenebrio molitor.</title>
        <authorList>
            <person name="Kaur S."/>
            <person name="Stinson S.A."/>
            <person name="diCenzo G.C."/>
        </authorList>
    </citation>
    <scope>NUCLEOTIDE SEQUENCE</scope>
    <source>
        <strain evidence="11">QUZm001</strain>
    </source>
</reference>
<evidence type="ECO:0000256" key="6">
    <source>
        <dbReference type="ARBA" id="ARBA00022833"/>
    </source>
</evidence>
<dbReference type="Gene3D" id="3.40.50.300">
    <property type="entry name" value="P-loop containing nucleotide triphosphate hydrolases"/>
    <property type="match status" value="1"/>
</dbReference>
<proteinExistence type="inferred from homology"/>
<sequence length="511" mass="56949">MKNYSDDNSDVTCPACSKRLKLSQINRHLDLGCGTLAPSELCSTNSKTLRDFANRKQIKIKVYNEKSSYKVAQNSLRNNIVNSGYDLDKIPEAIKGSIADNANINNTNNLDNFKNVNNLNYGKYRPLAEKCRPVTIDKVVGQENLVKTLTKLVSLENSQLPSIILWGPPGVGKTTIARLLPRICINIPLFLNEILFKNSVCIVNYHFWAFNPIEEGVNEIRKGLLKAKNLKNLSRRSTILFIDEIHRFNKAQQDSLLASVESGEIILVGATTECPSFRINSALLSRCRVFTLEKLNNEELICIIKRAVQLESEEFIAFQGDGDARASLNMLELAKTLVETKTSFVDPFTLIENPKIITIELVKEAIQKAHLLYDSHGEEHYNCISALHKSVRGSDANASLYWLARMLEAGEDPLYIARRLLRMATEDVGLADNQALVLASSTYQAVQMVGMPECKVMLAHCVVYLSRAPKSVEAADFVRNCPCPPVPLHLRNAPTELHKSIGCSKGFAVVT</sequence>
<dbReference type="GO" id="GO:0017116">
    <property type="term" value="F:single-stranded DNA helicase activity"/>
    <property type="evidence" value="ECO:0007669"/>
    <property type="project" value="TreeGrafter"/>
</dbReference>
<dbReference type="GO" id="GO:0006261">
    <property type="term" value="P:DNA-templated DNA replication"/>
    <property type="evidence" value="ECO:0007669"/>
    <property type="project" value="TreeGrafter"/>
</dbReference>
<accession>A0AA38LZA5</accession>
<keyword evidence="7" id="KW-0067">ATP-binding</keyword>
<keyword evidence="12" id="KW-1185">Reference proteome</keyword>
<dbReference type="InterPro" id="IPR032423">
    <property type="entry name" value="AAA_assoc_2"/>
</dbReference>
<evidence type="ECO:0000256" key="2">
    <source>
        <dbReference type="ARBA" id="ARBA00022723"/>
    </source>
</evidence>